<proteinExistence type="predicted"/>
<evidence type="ECO:0000313" key="1">
    <source>
        <dbReference type="Proteomes" id="UP000887565"/>
    </source>
</evidence>
<name>A0A915IJ83_ROMCU</name>
<accession>A0A915IJ83</accession>
<organism evidence="1 2">
    <name type="scientific">Romanomermis culicivorax</name>
    <name type="common">Nematode worm</name>
    <dbReference type="NCBI Taxonomy" id="13658"/>
    <lineage>
        <taxon>Eukaryota</taxon>
        <taxon>Metazoa</taxon>
        <taxon>Ecdysozoa</taxon>
        <taxon>Nematoda</taxon>
        <taxon>Enoplea</taxon>
        <taxon>Dorylaimia</taxon>
        <taxon>Mermithida</taxon>
        <taxon>Mermithoidea</taxon>
        <taxon>Mermithidae</taxon>
        <taxon>Romanomermis</taxon>
    </lineage>
</organism>
<keyword evidence="1" id="KW-1185">Reference proteome</keyword>
<evidence type="ECO:0000313" key="2">
    <source>
        <dbReference type="WBParaSite" id="nRc.2.0.1.t13914-RA"/>
    </source>
</evidence>
<dbReference type="AlphaFoldDB" id="A0A915IJ83"/>
<dbReference type="Proteomes" id="UP000887565">
    <property type="component" value="Unplaced"/>
</dbReference>
<sequence>MCDDSIGCINAVRVEFNGDNTQDCVNLQPVHIMVARIASSLIIIDIEDVAMNLAFQRVCLRNKR</sequence>
<dbReference type="WBParaSite" id="nRc.2.0.1.t13914-RA">
    <property type="protein sequence ID" value="nRc.2.0.1.t13914-RA"/>
    <property type="gene ID" value="nRc.2.0.1.g13914"/>
</dbReference>
<protein>
    <submittedName>
        <fullName evidence="2">Uncharacterized protein</fullName>
    </submittedName>
</protein>
<reference evidence="2" key="1">
    <citation type="submission" date="2022-11" db="UniProtKB">
        <authorList>
            <consortium name="WormBaseParasite"/>
        </authorList>
    </citation>
    <scope>IDENTIFICATION</scope>
</reference>